<evidence type="ECO:0000259" key="3">
    <source>
        <dbReference type="PROSITE" id="PS51371"/>
    </source>
</evidence>
<evidence type="ECO:0000256" key="1">
    <source>
        <dbReference type="ARBA" id="ARBA00023122"/>
    </source>
</evidence>
<sequence length="130" mass="14861">MNERVASIMTRELITVNQDDSLQKVKDILINNRIHHVPVVDGKKLVGLVTTYDLFKLNVEHKDYPNTRVGNVMTKRIATVESNFHIGTAAEVFMEHLFHAIPVVDNGELVGIVTSFDILKYEYHKEYPRG</sequence>
<dbReference type="CDD" id="cd04584">
    <property type="entry name" value="CBS_pair_AcuB_like"/>
    <property type="match status" value="1"/>
</dbReference>
<dbReference type="PROSITE" id="PS51371">
    <property type="entry name" value="CBS"/>
    <property type="match status" value="2"/>
</dbReference>
<dbReference type="AlphaFoldDB" id="A0A9D7S9M1"/>
<dbReference type="Proteomes" id="UP000808349">
    <property type="component" value="Unassembled WGS sequence"/>
</dbReference>
<name>A0A9D7S9M1_9BACT</name>
<gene>
    <name evidence="4" type="ORF">IPO85_09165</name>
</gene>
<dbReference type="InterPro" id="IPR046342">
    <property type="entry name" value="CBS_dom_sf"/>
</dbReference>
<dbReference type="SUPFAM" id="SSF54631">
    <property type="entry name" value="CBS-domain pair"/>
    <property type="match status" value="1"/>
</dbReference>
<dbReference type="InterPro" id="IPR000644">
    <property type="entry name" value="CBS_dom"/>
</dbReference>
<organism evidence="4 5">
    <name type="scientific">Candidatus Defluviibacterium haderslevense</name>
    <dbReference type="NCBI Taxonomy" id="2981993"/>
    <lineage>
        <taxon>Bacteria</taxon>
        <taxon>Pseudomonadati</taxon>
        <taxon>Bacteroidota</taxon>
        <taxon>Saprospiria</taxon>
        <taxon>Saprospirales</taxon>
        <taxon>Saprospiraceae</taxon>
        <taxon>Candidatus Defluviibacterium</taxon>
    </lineage>
</organism>
<feature type="domain" description="CBS" evidence="3">
    <location>
        <begin position="9"/>
        <end position="64"/>
    </location>
</feature>
<evidence type="ECO:0000313" key="5">
    <source>
        <dbReference type="Proteomes" id="UP000808349"/>
    </source>
</evidence>
<protein>
    <submittedName>
        <fullName evidence="4">CBS domain-containing protein</fullName>
    </submittedName>
</protein>
<dbReference type="SMART" id="SM00116">
    <property type="entry name" value="CBS"/>
    <property type="match status" value="2"/>
</dbReference>
<accession>A0A9D7S9M1</accession>
<reference evidence="4 5" key="1">
    <citation type="submission" date="2020-10" db="EMBL/GenBank/DDBJ databases">
        <title>Connecting structure to function with the recovery of over 1000 high-quality activated sludge metagenome-assembled genomes encoding full-length rRNA genes using long-read sequencing.</title>
        <authorList>
            <person name="Singleton C.M."/>
            <person name="Petriglieri F."/>
            <person name="Kristensen J.M."/>
            <person name="Kirkegaard R.H."/>
            <person name="Michaelsen T.Y."/>
            <person name="Andersen M.H."/>
            <person name="Karst S.M."/>
            <person name="Dueholm M.S."/>
            <person name="Nielsen P.H."/>
            <person name="Albertsen M."/>
        </authorList>
    </citation>
    <scope>NUCLEOTIDE SEQUENCE [LARGE SCALE GENOMIC DNA]</scope>
    <source>
        <strain evidence="4">Ribe_18-Q3-R11-54_BAT3C.373</strain>
    </source>
</reference>
<dbReference type="EMBL" id="JADKFW010000005">
    <property type="protein sequence ID" value="MBK9717667.1"/>
    <property type="molecule type" value="Genomic_DNA"/>
</dbReference>
<proteinExistence type="predicted"/>
<evidence type="ECO:0000256" key="2">
    <source>
        <dbReference type="PROSITE-ProRule" id="PRU00703"/>
    </source>
</evidence>
<keyword evidence="1 2" id="KW-0129">CBS domain</keyword>
<dbReference type="Gene3D" id="3.10.580.10">
    <property type="entry name" value="CBS-domain"/>
    <property type="match status" value="2"/>
</dbReference>
<dbReference type="PANTHER" id="PTHR43080">
    <property type="entry name" value="CBS DOMAIN-CONTAINING PROTEIN CBSX3, MITOCHONDRIAL"/>
    <property type="match status" value="1"/>
</dbReference>
<evidence type="ECO:0000313" key="4">
    <source>
        <dbReference type="EMBL" id="MBK9717667.1"/>
    </source>
</evidence>
<dbReference type="Pfam" id="PF00571">
    <property type="entry name" value="CBS"/>
    <property type="match status" value="2"/>
</dbReference>
<dbReference type="InterPro" id="IPR051257">
    <property type="entry name" value="Diverse_CBS-Domain"/>
</dbReference>
<comment type="caution">
    <text evidence="4">The sequence shown here is derived from an EMBL/GenBank/DDBJ whole genome shotgun (WGS) entry which is preliminary data.</text>
</comment>
<feature type="domain" description="CBS" evidence="3">
    <location>
        <begin position="73"/>
        <end position="129"/>
    </location>
</feature>
<dbReference type="PANTHER" id="PTHR43080:SF2">
    <property type="entry name" value="CBS DOMAIN-CONTAINING PROTEIN"/>
    <property type="match status" value="1"/>
</dbReference>